<dbReference type="EMBL" id="SMFP01000002">
    <property type="protein sequence ID" value="TDE40008.1"/>
    <property type="molecule type" value="Genomic_DNA"/>
</dbReference>
<dbReference type="OrthoDB" id="1330565at28211"/>
<accession>A0A4R5EY49</accession>
<gene>
    <name evidence="2" type="ORF">E1B25_03335</name>
</gene>
<reference evidence="2 3" key="1">
    <citation type="submission" date="2019-03" db="EMBL/GenBank/DDBJ databases">
        <authorList>
            <person name="Zhang S."/>
        </authorList>
    </citation>
    <scope>NUCLEOTIDE SEQUENCE [LARGE SCALE GENOMIC DNA]</scope>
    <source>
        <strain evidence="2 3">S4J41</strain>
    </source>
</reference>
<name>A0A4R5EY49_9RHOB</name>
<protein>
    <submittedName>
        <fullName evidence="2">Uncharacterized protein</fullName>
    </submittedName>
</protein>
<keyword evidence="3" id="KW-1185">Reference proteome</keyword>
<evidence type="ECO:0000313" key="3">
    <source>
        <dbReference type="Proteomes" id="UP000294662"/>
    </source>
</evidence>
<feature type="compositionally biased region" description="Basic and acidic residues" evidence="1">
    <location>
        <begin position="1"/>
        <end position="12"/>
    </location>
</feature>
<dbReference type="RefSeq" id="WP_132827264.1">
    <property type="nucleotide sequence ID" value="NZ_SMFP01000002.1"/>
</dbReference>
<evidence type="ECO:0000256" key="1">
    <source>
        <dbReference type="SAM" id="MobiDB-lite"/>
    </source>
</evidence>
<feature type="region of interest" description="Disordered" evidence="1">
    <location>
        <begin position="1"/>
        <end position="26"/>
    </location>
</feature>
<proteinExistence type="predicted"/>
<dbReference type="Proteomes" id="UP000294662">
    <property type="component" value="Unassembled WGS sequence"/>
</dbReference>
<evidence type="ECO:0000313" key="2">
    <source>
        <dbReference type="EMBL" id="TDE40008.1"/>
    </source>
</evidence>
<dbReference type="AlphaFoldDB" id="A0A4R5EY49"/>
<sequence length="111" mass="12681">MKKMQNRDEHGCKVQPATEATQQALRPPISLDREIDAMLVSDAYLFRGKDRNALEVLAFRVLGELLRMNPLGSNEASFMSQISRLVPGKTDIEYQAIYQRALDEWTEAYGY</sequence>
<comment type="caution">
    <text evidence="2">The sequence shown here is derived from an EMBL/GenBank/DDBJ whole genome shotgun (WGS) entry which is preliminary data.</text>
</comment>
<organism evidence="2 3">
    <name type="scientific">Antarcticimicrobium sediminis</name>
    <dbReference type="NCBI Taxonomy" id="2546227"/>
    <lineage>
        <taxon>Bacteria</taxon>
        <taxon>Pseudomonadati</taxon>
        <taxon>Pseudomonadota</taxon>
        <taxon>Alphaproteobacteria</taxon>
        <taxon>Rhodobacterales</taxon>
        <taxon>Paracoccaceae</taxon>
        <taxon>Antarcticimicrobium</taxon>
    </lineage>
</organism>